<dbReference type="Proteomes" id="UP000034883">
    <property type="component" value="Chromosome"/>
</dbReference>
<dbReference type="InterPro" id="IPR010520">
    <property type="entry name" value="FrsA-like"/>
</dbReference>
<evidence type="ECO:0000313" key="2">
    <source>
        <dbReference type="Proteomes" id="UP000034883"/>
    </source>
</evidence>
<dbReference type="STRING" id="927083.DB32_006721"/>
<proteinExistence type="predicted"/>
<dbReference type="PANTHER" id="PTHR47751">
    <property type="entry name" value="SUPERFAMILY HYDROLASE, PUTATIVE (AFU_ORTHOLOGUE AFUA_2G16580)-RELATED"/>
    <property type="match status" value="1"/>
</dbReference>
<dbReference type="Pfam" id="PF06500">
    <property type="entry name" value="FrsA-like"/>
    <property type="match status" value="1"/>
</dbReference>
<dbReference type="SUPFAM" id="SSF53474">
    <property type="entry name" value="alpha/beta-Hydrolases"/>
    <property type="match status" value="1"/>
</dbReference>
<dbReference type="InterPro" id="IPR051411">
    <property type="entry name" value="Polyketide_trans_af380"/>
</dbReference>
<gene>
    <name evidence="1" type="ORF">DB32_006721</name>
</gene>
<name>A0A0F6YLT7_9BACT</name>
<dbReference type="EMBL" id="CP011125">
    <property type="protein sequence ID" value="AKF09572.1"/>
    <property type="molecule type" value="Genomic_DNA"/>
</dbReference>
<protein>
    <submittedName>
        <fullName evidence="1">Uncharacterized protein</fullName>
    </submittedName>
</protein>
<dbReference type="InterPro" id="IPR029058">
    <property type="entry name" value="AB_hydrolase_fold"/>
</dbReference>
<dbReference type="Gene3D" id="1.10.10.800">
    <property type="match status" value="1"/>
</dbReference>
<keyword evidence="2" id="KW-1185">Reference proteome</keyword>
<dbReference type="KEGG" id="samy:DB32_006721"/>
<dbReference type="AlphaFoldDB" id="A0A0F6YLT7"/>
<sequence length="292" mass="31206">MSTERVVFEVDGDSVVGRLFLPEGAGPHPAIVIDGPMTSVKEQASGNYARALAARGFVTLAIDHRFFGESGGRARQYESPPKKIEDLHRALDVLAARPEVDATRLAVVGVCAGAGYAASVVAGDARVKAFGAVAGFFHDAAQQRAWMGESYDRALAEAHDARRRFEQTGEVITIPAVGREGPVAMPLAEAFEYYGTPRGAVPSYVNALAVMSRADTLPYDAMSAAPRIRVPTLVVHSDHALAPKLAQKFIASLGGPVDVCWVESKGQIDFYDDPARIEPACDRLAAFFTDCT</sequence>
<reference evidence="1 2" key="1">
    <citation type="submission" date="2015-03" db="EMBL/GenBank/DDBJ databases">
        <title>Genome assembly of Sandaracinus amylolyticus DSM 53668.</title>
        <authorList>
            <person name="Sharma G."/>
            <person name="Subramanian S."/>
        </authorList>
    </citation>
    <scope>NUCLEOTIDE SEQUENCE [LARGE SCALE GENOMIC DNA]</scope>
    <source>
        <strain evidence="1 2">DSM 53668</strain>
    </source>
</reference>
<evidence type="ECO:0000313" key="1">
    <source>
        <dbReference type="EMBL" id="AKF09572.1"/>
    </source>
</evidence>
<dbReference type="PANTHER" id="PTHR47751:SF1">
    <property type="entry name" value="SUPERFAMILY HYDROLASE, PUTATIVE (AFU_ORTHOLOGUE AFUA_2G16580)-RELATED"/>
    <property type="match status" value="1"/>
</dbReference>
<accession>A0A0F6YLT7</accession>
<organism evidence="1 2">
    <name type="scientific">Sandaracinus amylolyticus</name>
    <dbReference type="NCBI Taxonomy" id="927083"/>
    <lineage>
        <taxon>Bacteria</taxon>
        <taxon>Pseudomonadati</taxon>
        <taxon>Myxococcota</taxon>
        <taxon>Polyangia</taxon>
        <taxon>Polyangiales</taxon>
        <taxon>Sandaracinaceae</taxon>
        <taxon>Sandaracinus</taxon>
    </lineage>
</organism>
<dbReference type="Gene3D" id="3.40.50.1820">
    <property type="entry name" value="alpha/beta hydrolase"/>
    <property type="match status" value="1"/>
</dbReference>